<gene>
    <name evidence="2" type="ORF">BJY20_001921</name>
</gene>
<comment type="caution">
    <text evidence="2">The sequence shown here is derived from an EMBL/GenBank/DDBJ whole genome shotgun (WGS) entry which is preliminary data.</text>
</comment>
<dbReference type="AlphaFoldDB" id="A0A852VRF9"/>
<reference evidence="2 3" key="1">
    <citation type="submission" date="2020-07" db="EMBL/GenBank/DDBJ databases">
        <title>Sequencing the genomes of 1000 actinobacteria strains.</title>
        <authorList>
            <person name="Klenk H.-P."/>
        </authorList>
    </citation>
    <scope>NUCLEOTIDE SEQUENCE [LARGE SCALE GENOMIC DNA]</scope>
    <source>
        <strain evidence="2 3">DSM 26154</strain>
    </source>
</reference>
<dbReference type="Pfam" id="PF01471">
    <property type="entry name" value="PG_binding_1"/>
    <property type="match status" value="3"/>
</dbReference>
<keyword evidence="2" id="KW-0378">Hydrolase</keyword>
<dbReference type="Gene3D" id="1.10.101.10">
    <property type="entry name" value="PGBD-like superfamily/PGBD"/>
    <property type="match status" value="4"/>
</dbReference>
<feature type="domain" description="Peptidoglycan binding-like" evidence="1">
    <location>
        <begin position="101"/>
        <end position="135"/>
    </location>
</feature>
<evidence type="ECO:0000313" key="2">
    <source>
        <dbReference type="EMBL" id="NYF98529.1"/>
    </source>
</evidence>
<dbReference type="Proteomes" id="UP000554054">
    <property type="component" value="Unassembled WGS sequence"/>
</dbReference>
<dbReference type="InterPro" id="IPR036365">
    <property type="entry name" value="PGBD-like_sf"/>
</dbReference>
<dbReference type="EMBL" id="JACCAE010000001">
    <property type="protein sequence ID" value="NYF98529.1"/>
    <property type="molecule type" value="Genomic_DNA"/>
</dbReference>
<feature type="domain" description="Peptidoglycan binding-like" evidence="1">
    <location>
        <begin position="18"/>
        <end position="69"/>
    </location>
</feature>
<dbReference type="InterPro" id="IPR036366">
    <property type="entry name" value="PGBDSf"/>
</dbReference>
<name>A0A852VRF9_9MICO</name>
<feature type="domain" description="Peptidoglycan binding-like" evidence="1">
    <location>
        <begin position="233"/>
        <end position="271"/>
    </location>
</feature>
<keyword evidence="3" id="KW-1185">Reference proteome</keyword>
<dbReference type="InterPro" id="IPR002477">
    <property type="entry name" value="Peptidoglycan-bd-like"/>
</dbReference>
<dbReference type="RefSeq" id="WP_185991327.1">
    <property type="nucleotide sequence ID" value="NZ_JACCAE010000001.1"/>
</dbReference>
<evidence type="ECO:0000313" key="3">
    <source>
        <dbReference type="Proteomes" id="UP000554054"/>
    </source>
</evidence>
<dbReference type="GO" id="GO:0016787">
    <property type="term" value="F:hydrolase activity"/>
    <property type="evidence" value="ECO:0007669"/>
    <property type="project" value="UniProtKB-KW"/>
</dbReference>
<organism evidence="2 3">
    <name type="scientific">Janibacter cremeus</name>
    <dbReference type="NCBI Taxonomy" id="1285192"/>
    <lineage>
        <taxon>Bacteria</taxon>
        <taxon>Bacillati</taxon>
        <taxon>Actinomycetota</taxon>
        <taxon>Actinomycetes</taxon>
        <taxon>Micrococcales</taxon>
        <taxon>Intrasporangiaceae</taxon>
        <taxon>Janibacter</taxon>
    </lineage>
</organism>
<dbReference type="SUPFAM" id="SSF47090">
    <property type="entry name" value="PGBD-like"/>
    <property type="match status" value="4"/>
</dbReference>
<evidence type="ECO:0000259" key="1">
    <source>
        <dbReference type="Pfam" id="PF01471"/>
    </source>
</evidence>
<sequence>MNVTPWYPLGAGDPRASLVAGAQHLLRHAGHAIVADGIFGPATESAVRDVQATVGLPATGEVDPDTWAQVVVPARPGDSGEAVMAIQATQLAAWIDEPLLLVDGDFGPVTQERVGRFQGMWGLTHDGIAGPETWSFVSAPPRDLWPLAKVGQTMAGNWRVRAVQHLLVHHGAGLTVDGDYGPATGEAMRQFQLGLRARYVSTTTGQLDWPALIVTVGPGASGPAVAAVQSLVSVPEDGAFGPVTEQAVRNLQSVFVPPDDGIVGPITWHMLVVPKSE</sequence>
<protein>
    <submittedName>
        <fullName evidence="2">Peptidoglycan hydrolase-like protein with peptidoglycan-binding domain</fullName>
    </submittedName>
</protein>
<proteinExistence type="predicted"/>
<accession>A0A852VRF9</accession>